<evidence type="ECO:0000313" key="3">
    <source>
        <dbReference type="EMBL" id="KAF8781020.1"/>
    </source>
</evidence>
<dbReference type="OrthoDB" id="2747330at2759"/>
<dbReference type="AlphaFoldDB" id="A0A835G1D3"/>
<dbReference type="GO" id="GO:0006508">
    <property type="term" value="P:proteolysis"/>
    <property type="evidence" value="ECO:0007669"/>
    <property type="project" value="InterPro"/>
</dbReference>
<name>A0A835G1D3_9POAL</name>
<protein>
    <recommendedName>
        <fullName evidence="2">Peptidase A1 domain-containing protein</fullName>
    </recommendedName>
</protein>
<dbReference type="EMBL" id="JACEFO010000112">
    <property type="protein sequence ID" value="KAF8781020.1"/>
    <property type="molecule type" value="Genomic_DNA"/>
</dbReference>
<dbReference type="InterPro" id="IPR033121">
    <property type="entry name" value="PEPTIDASE_A1"/>
</dbReference>
<evidence type="ECO:0000259" key="2">
    <source>
        <dbReference type="PROSITE" id="PS51767"/>
    </source>
</evidence>
<organism evidence="3 4">
    <name type="scientific">Digitaria exilis</name>
    <dbReference type="NCBI Taxonomy" id="1010633"/>
    <lineage>
        <taxon>Eukaryota</taxon>
        <taxon>Viridiplantae</taxon>
        <taxon>Streptophyta</taxon>
        <taxon>Embryophyta</taxon>
        <taxon>Tracheophyta</taxon>
        <taxon>Spermatophyta</taxon>
        <taxon>Magnoliopsida</taxon>
        <taxon>Liliopsida</taxon>
        <taxon>Poales</taxon>
        <taxon>Poaceae</taxon>
        <taxon>PACMAD clade</taxon>
        <taxon>Panicoideae</taxon>
        <taxon>Panicodae</taxon>
        <taxon>Paniceae</taxon>
        <taxon>Anthephorinae</taxon>
        <taxon>Digitaria</taxon>
    </lineage>
</organism>
<feature type="domain" description="Peptidase A1" evidence="2">
    <location>
        <begin position="1"/>
        <end position="90"/>
    </location>
</feature>
<evidence type="ECO:0000256" key="1">
    <source>
        <dbReference type="ARBA" id="ARBA00007447"/>
    </source>
</evidence>
<dbReference type="InterPro" id="IPR001969">
    <property type="entry name" value="Aspartic_peptidase_AS"/>
</dbReference>
<reference evidence="3" key="1">
    <citation type="submission" date="2020-07" db="EMBL/GenBank/DDBJ databases">
        <title>Genome sequence and genetic diversity analysis of an under-domesticated orphan crop, white fonio (Digitaria exilis).</title>
        <authorList>
            <person name="Bennetzen J.L."/>
            <person name="Chen S."/>
            <person name="Ma X."/>
            <person name="Wang X."/>
            <person name="Yssel A.E.J."/>
            <person name="Chaluvadi S.R."/>
            <person name="Johnson M."/>
            <person name="Gangashetty P."/>
            <person name="Hamidou F."/>
            <person name="Sanogo M.D."/>
            <person name="Zwaenepoel A."/>
            <person name="Wallace J."/>
            <person name="Van De Peer Y."/>
            <person name="Van Deynze A."/>
        </authorList>
    </citation>
    <scope>NUCLEOTIDE SEQUENCE</scope>
    <source>
        <tissue evidence="3">Leaves</tissue>
    </source>
</reference>
<proteinExistence type="inferred from homology"/>
<dbReference type="GO" id="GO:0004190">
    <property type="term" value="F:aspartic-type endopeptidase activity"/>
    <property type="evidence" value="ECO:0007669"/>
    <property type="project" value="InterPro"/>
</dbReference>
<comment type="caution">
    <text evidence="3">The sequence shown here is derived from an EMBL/GenBank/DDBJ whole genome shotgun (WGS) entry which is preliminary data.</text>
</comment>
<comment type="similarity">
    <text evidence="1">Belongs to the peptidase A1 family.</text>
</comment>
<gene>
    <name evidence="3" type="ORF">HU200_000989</name>
</gene>
<dbReference type="PANTHER" id="PTHR13683">
    <property type="entry name" value="ASPARTYL PROTEASES"/>
    <property type="match status" value="1"/>
</dbReference>
<accession>A0A835G1D3</accession>
<sequence>MLVDSGTQLTNLPDAETLRIPAVALVFAGGATVELDFSGVLVGMGSDEPSVACLAFTSTGDDKPVGILGSQQQKTFAVVYDVANQRMGFGAKGCV</sequence>
<dbReference type="PANTHER" id="PTHR13683:SF750">
    <property type="entry name" value="ASPARTYL PROTEASE AED1"/>
    <property type="match status" value="1"/>
</dbReference>
<dbReference type="PROSITE" id="PS00141">
    <property type="entry name" value="ASP_PROTEASE"/>
    <property type="match status" value="1"/>
</dbReference>
<dbReference type="SUPFAM" id="SSF50630">
    <property type="entry name" value="Acid proteases"/>
    <property type="match status" value="1"/>
</dbReference>
<dbReference type="Proteomes" id="UP000636709">
    <property type="component" value="Unassembled WGS sequence"/>
</dbReference>
<dbReference type="PROSITE" id="PS51767">
    <property type="entry name" value="PEPTIDASE_A1"/>
    <property type="match status" value="1"/>
</dbReference>
<dbReference type="Pfam" id="PF14541">
    <property type="entry name" value="TAXi_C"/>
    <property type="match status" value="1"/>
</dbReference>
<dbReference type="Gene3D" id="2.40.70.10">
    <property type="entry name" value="Acid Proteases"/>
    <property type="match status" value="1"/>
</dbReference>
<dbReference type="InterPro" id="IPR021109">
    <property type="entry name" value="Peptidase_aspartic_dom_sf"/>
</dbReference>
<keyword evidence="4" id="KW-1185">Reference proteome</keyword>
<dbReference type="InterPro" id="IPR032799">
    <property type="entry name" value="TAXi_C"/>
</dbReference>
<evidence type="ECO:0000313" key="4">
    <source>
        <dbReference type="Proteomes" id="UP000636709"/>
    </source>
</evidence>
<dbReference type="InterPro" id="IPR001461">
    <property type="entry name" value="Aspartic_peptidase_A1"/>
</dbReference>